<feature type="region of interest" description="Disordered" evidence="1">
    <location>
        <begin position="229"/>
        <end position="393"/>
    </location>
</feature>
<evidence type="ECO:0000256" key="1">
    <source>
        <dbReference type="SAM" id="MobiDB-lite"/>
    </source>
</evidence>
<dbReference type="EMBL" id="CT868141">
    <property type="protein sequence ID" value="CAK73124.1"/>
    <property type="molecule type" value="Genomic_DNA"/>
</dbReference>
<reference evidence="2 3" key="1">
    <citation type="journal article" date="2006" name="Nature">
        <title>Global trends of whole-genome duplications revealed by the ciliate Paramecium tetraurelia.</title>
        <authorList>
            <consortium name="Genoscope"/>
            <person name="Aury J.-M."/>
            <person name="Jaillon O."/>
            <person name="Duret L."/>
            <person name="Noel B."/>
            <person name="Jubin C."/>
            <person name="Porcel B.M."/>
            <person name="Segurens B."/>
            <person name="Daubin V."/>
            <person name="Anthouard V."/>
            <person name="Aiach N."/>
            <person name="Arnaiz O."/>
            <person name="Billaut A."/>
            <person name="Beisson J."/>
            <person name="Blanc I."/>
            <person name="Bouhouche K."/>
            <person name="Camara F."/>
            <person name="Duharcourt S."/>
            <person name="Guigo R."/>
            <person name="Gogendeau D."/>
            <person name="Katinka M."/>
            <person name="Keller A.-M."/>
            <person name="Kissmehl R."/>
            <person name="Klotz C."/>
            <person name="Koll F."/>
            <person name="Le Moue A."/>
            <person name="Lepere C."/>
            <person name="Malinsky S."/>
            <person name="Nowacki M."/>
            <person name="Nowak J.K."/>
            <person name="Plattner H."/>
            <person name="Poulain J."/>
            <person name="Ruiz F."/>
            <person name="Serrano V."/>
            <person name="Zagulski M."/>
            <person name="Dessen P."/>
            <person name="Betermier M."/>
            <person name="Weissenbach J."/>
            <person name="Scarpelli C."/>
            <person name="Schachter V."/>
            <person name="Sperling L."/>
            <person name="Meyer E."/>
            <person name="Cohen J."/>
            <person name="Wincker P."/>
        </authorList>
    </citation>
    <scope>NUCLEOTIDE SEQUENCE [LARGE SCALE GENOMIC DNA]</scope>
    <source>
        <strain evidence="2 3">Stock d4-2</strain>
    </source>
</reference>
<keyword evidence="3" id="KW-1185">Reference proteome</keyword>
<dbReference type="InParanoid" id="A0CQQ7"/>
<feature type="compositionally biased region" description="Basic and acidic residues" evidence="1">
    <location>
        <begin position="377"/>
        <end position="393"/>
    </location>
</feature>
<dbReference type="GeneID" id="5026306"/>
<feature type="region of interest" description="Disordered" evidence="1">
    <location>
        <begin position="1"/>
        <end position="23"/>
    </location>
</feature>
<dbReference type="AlphaFoldDB" id="A0CQQ7"/>
<accession>A0CQQ7</accession>
<protein>
    <submittedName>
        <fullName evidence="2">Uncharacterized protein</fullName>
    </submittedName>
</protein>
<feature type="compositionally biased region" description="Low complexity" evidence="1">
    <location>
        <begin position="10"/>
        <end position="21"/>
    </location>
</feature>
<proteinExistence type="predicted"/>
<name>A0CQQ7_PARTE</name>
<gene>
    <name evidence="2" type="ORF">GSPATT00009472001</name>
</gene>
<organism evidence="2 3">
    <name type="scientific">Paramecium tetraurelia</name>
    <dbReference type="NCBI Taxonomy" id="5888"/>
    <lineage>
        <taxon>Eukaryota</taxon>
        <taxon>Sar</taxon>
        <taxon>Alveolata</taxon>
        <taxon>Ciliophora</taxon>
        <taxon>Intramacronucleata</taxon>
        <taxon>Oligohymenophorea</taxon>
        <taxon>Peniculida</taxon>
        <taxon>Parameciidae</taxon>
        <taxon>Paramecium</taxon>
    </lineage>
</organism>
<dbReference type="OMA" id="LASHYWG"/>
<feature type="compositionally biased region" description="Basic residues" evidence="1">
    <location>
        <begin position="231"/>
        <end position="242"/>
    </location>
</feature>
<feature type="compositionally biased region" description="Basic and acidic residues" evidence="1">
    <location>
        <begin position="251"/>
        <end position="270"/>
    </location>
</feature>
<dbReference type="HOGENOM" id="CLU_702953_0_0_1"/>
<evidence type="ECO:0000313" key="2">
    <source>
        <dbReference type="EMBL" id="CAK73124.1"/>
    </source>
</evidence>
<sequence length="393" mass="45893">MPKQTKSAKTQQNQEQQETQTKYIRSSKIEEIEKKCSDYKKIQEQIQELGFPVNPASDQFIKEIIEKQDEVQLGKYLASHYWGKQSDLLTKINEKLVEHGFQVTDDLQCEQIITININNNNIGKKYDYKKLFELKDTACPSQLLSVDHYSSEIITKFVEPTDNPELLQLLTIRKNIQDLLNKLDKIRIFSNKLSNIKSQSAEDKLLKQFDNLEKDYYLVKNTQFNFDKLSQQKKTKTSKKKGNPNEGDNNQEDKDHNQDEQGQKDNDQPDHNQLNTNQEEQKQSNKGKQKKSKQSKPKNKEQAPENQDGEQNAEKPQNKKEKKAKKSEAKQEKITENQEEVKQSKIKVKKTGDQQSSTKKETKPKIKKTNTSQQVQEDPKQKKLDQFFKKKTQ</sequence>
<feature type="compositionally biased region" description="Basic residues" evidence="1">
    <location>
        <begin position="285"/>
        <end position="297"/>
    </location>
</feature>
<dbReference type="Proteomes" id="UP000000600">
    <property type="component" value="Unassembled WGS sequence"/>
</dbReference>
<feature type="compositionally biased region" description="Basic and acidic residues" evidence="1">
    <location>
        <begin position="326"/>
        <end position="343"/>
    </location>
</feature>
<dbReference type="OrthoDB" id="311630at2759"/>
<dbReference type="KEGG" id="ptm:GSPATT00009472001"/>
<evidence type="ECO:0000313" key="3">
    <source>
        <dbReference type="Proteomes" id="UP000000600"/>
    </source>
</evidence>
<dbReference type="RefSeq" id="XP_001440521.1">
    <property type="nucleotide sequence ID" value="XM_001440484.1"/>
</dbReference>